<protein>
    <submittedName>
        <fullName evidence="2">Oligosaccharide repeat unit polymerase</fullName>
    </submittedName>
</protein>
<evidence type="ECO:0000313" key="3">
    <source>
        <dbReference type="Proteomes" id="UP000283329"/>
    </source>
</evidence>
<feature type="transmembrane region" description="Helical" evidence="1">
    <location>
        <begin position="237"/>
        <end position="259"/>
    </location>
</feature>
<evidence type="ECO:0000313" key="2">
    <source>
        <dbReference type="EMBL" id="RHH48151.1"/>
    </source>
</evidence>
<feature type="transmembrane region" description="Helical" evidence="1">
    <location>
        <begin position="372"/>
        <end position="394"/>
    </location>
</feature>
<evidence type="ECO:0000256" key="1">
    <source>
        <dbReference type="SAM" id="Phobius"/>
    </source>
</evidence>
<comment type="caution">
    <text evidence="2">The sequence shown here is derived from an EMBL/GenBank/DDBJ whole genome shotgun (WGS) entry which is preliminary data.</text>
</comment>
<reference evidence="2 3" key="1">
    <citation type="submission" date="2018-08" db="EMBL/GenBank/DDBJ databases">
        <title>A genome reference for cultivated species of the human gut microbiota.</title>
        <authorList>
            <person name="Zou Y."/>
            <person name="Xue W."/>
            <person name="Luo G."/>
        </authorList>
    </citation>
    <scope>NUCLEOTIDE SEQUENCE [LARGE SCALE GENOMIC DNA]</scope>
    <source>
        <strain evidence="2 3">AM17-48</strain>
    </source>
</reference>
<feature type="transmembrane region" description="Helical" evidence="1">
    <location>
        <begin position="184"/>
        <end position="202"/>
    </location>
</feature>
<dbReference type="Proteomes" id="UP000283329">
    <property type="component" value="Unassembled WGS sequence"/>
</dbReference>
<feature type="transmembrane region" description="Helical" evidence="1">
    <location>
        <begin position="36"/>
        <end position="57"/>
    </location>
</feature>
<dbReference type="RefSeq" id="WP_115484217.1">
    <property type="nucleotide sequence ID" value="NZ_BAABYV010000001.1"/>
</dbReference>
<organism evidence="2 3">
    <name type="scientific">Bacteroides ovatus</name>
    <dbReference type="NCBI Taxonomy" id="28116"/>
    <lineage>
        <taxon>Bacteria</taxon>
        <taxon>Pseudomonadati</taxon>
        <taxon>Bacteroidota</taxon>
        <taxon>Bacteroidia</taxon>
        <taxon>Bacteroidales</taxon>
        <taxon>Bacteroidaceae</taxon>
        <taxon>Bacteroides</taxon>
    </lineage>
</organism>
<keyword evidence="1" id="KW-0472">Membrane</keyword>
<feature type="transmembrane region" description="Helical" evidence="1">
    <location>
        <begin position="63"/>
        <end position="83"/>
    </location>
</feature>
<keyword evidence="1" id="KW-1133">Transmembrane helix</keyword>
<dbReference type="NCBIfam" id="TIGR04370">
    <property type="entry name" value="glyco_rpt_poly"/>
    <property type="match status" value="1"/>
</dbReference>
<gene>
    <name evidence="2" type="ORF">DW206_08620</name>
</gene>
<feature type="transmembrane region" description="Helical" evidence="1">
    <location>
        <begin position="332"/>
        <end position="360"/>
    </location>
</feature>
<proteinExistence type="predicted"/>
<dbReference type="EMBL" id="QRJR01000006">
    <property type="protein sequence ID" value="RHH48151.1"/>
    <property type="molecule type" value="Genomic_DNA"/>
</dbReference>
<accession>A0A3E5I8B3</accession>
<dbReference type="AlphaFoldDB" id="A0A3E5I8B3"/>
<feature type="transmembrane region" description="Helical" evidence="1">
    <location>
        <begin position="6"/>
        <end position="24"/>
    </location>
</feature>
<keyword evidence="1" id="KW-0812">Transmembrane</keyword>
<name>A0A3E5I8B3_BACOV</name>
<feature type="transmembrane region" description="Helical" evidence="1">
    <location>
        <begin position="208"/>
        <end position="225"/>
    </location>
</feature>
<feature type="transmembrane region" description="Helical" evidence="1">
    <location>
        <begin position="158"/>
        <end position="175"/>
    </location>
</feature>
<feature type="transmembrane region" description="Helical" evidence="1">
    <location>
        <begin position="400"/>
        <end position="418"/>
    </location>
</feature>
<sequence length="422" mass="48708">MFLENIYLAGYAIAWITLTALYIIRTKGVGLGGMLLITYSLSALMSIVFFGGMGAFLTEGADISWQPLLYLFLTINICLFPILRHSKDLRSIPFRDNGKGVRFLKYFILICSPFIIEAFLEMGMIAVSTSTSSLGGIYESEGDVVGDKLSFFGRKTMAIVRWFTYVWPILFFYFLNKGKQGKKSMWLSFLACFCVVLEAYAGASRVAIVRYLMYMFIIFVLFRVNMAKELQHKIINLFIFIGGFLIVLLSLITISRFAMGGGGDNNDIWTWIALYIGESPIRFCQYLWDVKATMQGDNSFALFKNLLGMDTITDLEERREYYELHLGIPNRIFYSFIGDFFFDLGKYLTLIFTFLFSFSLDHYIRNILKRGYYTMPSLLILAMIILVLEFGIMYFCFKLYIVQILLIPNFILVYLYSLQKKM</sequence>
<feature type="transmembrane region" description="Helical" evidence="1">
    <location>
        <begin position="103"/>
        <end position="127"/>
    </location>
</feature>